<proteinExistence type="predicted"/>
<dbReference type="AlphaFoldDB" id="A0A7W5B903"/>
<dbReference type="InterPro" id="IPR036737">
    <property type="entry name" value="OmpA-like_sf"/>
</dbReference>
<keyword evidence="3" id="KW-1185">Reference proteome</keyword>
<dbReference type="Proteomes" id="UP000541535">
    <property type="component" value="Unassembled WGS sequence"/>
</dbReference>
<gene>
    <name evidence="2" type="ORF">FHS03_001812</name>
</gene>
<name>A0A7W5B903_9BURK</name>
<feature type="region of interest" description="Disordered" evidence="1">
    <location>
        <begin position="648"/>
        <end position="679"/>
    </location>
</feature>
<dbReference type="PANTHER" id="PTHR30441">
    <property type="entry name" value="DUF748 DOMAIN-CONTAINING PROTEIN"/>
    <property type="match status" value="1"/>
</dbReference>
<dbReference type="Pfam" id="PF05359">
    <property type="entry name" value="DUF748"/>
    <property type="match status" value="1"/>
</dbReference>
<evidence type="ECO:0000256" key="1">
    <source>
        <dbReference type="SAM" id="MobiDB-lite"/>
    </source>
</evidence>
<feature type="compositionally biased region" description="Basic and acidic residues" evidence="1">
    <location>
        <begin position="648"/>
        <end position="659"/>
    </location>
</feature>
<evidence type="ECO:0008006" key="4">
    <source>
        <dbReference type="Google" id="ProtNLM"/>
    </source>
</evidence>
<dbReference type="GO" id="GO:0090313">
    <property type="term" value="P:regulation of protein targeting to membrane"/>
    <property type="evidence" value="ECO:0007669"/>
    <property type="project" value="TreeGrafter"/>
</dbReference>
<feature type="compositionally biased region" description="Low complexity" evidence="1">
    <location>
        <begin position="664"/>
        <end position="674"/>
    </location>
</feature>
<reference evidence="2 3" key="1">
    <citation type="submission" date="2020-08" db="EMBL/GenBank/DDBJ databases">
        <title>Genomic Encyclopedia of Type Strains, Phase III (KMG-III): the genomes of soil and plant-associated and newly described type strains.</title>
        <authorList>
            <person name="Whitman W."/>
        </authorList>
    </citation>
    <scope>NUCLEOTIDE SEQUENCE [LARGE SCALE GENOMIC DNA]</scope>
    <source>
        <strain evidence="2 3">CECT 8897</strain>
    </source>
</reference>
<dbReference type="EMBL" id="JACHXD010000004">
    <property type="protein sequence ID" value="MBB3118767.1"/>
    <property type="molecule type" value="Genomic_DNA"/>
</dbReference>
<comment type="caution">
    <text evidence="2">The sequence shown here is derived from an EMBL/GenBank/DDBJ whole genome shotgun (WGS) entry which is preliminary data.</text>
</comment>
<organism evidence="2 3">
    <name type="scientific">Pseudoduganella violacea</name>
    <dbReference type="NCBI Taxonomy" id="1715466"/>
    <lineage>
        <taxon>Bacteria</taxon>
        <taxon>Pseudomonadati</taxon>
        <taxon>Pseudomonadota</taxon>
        <taxon>Betaproteobacteria</taxon>
        <taxon>Burkholderiales</taxon>
        <taxon>Oxalobacteraceae</taxon>
        <taxon>Telluria group</taxon>
        <taxon>Pseudoduganella</taxon>
    </lineage>
</organism>
<dbReference type="GO" id="GO:0005886">
    <property type="term" value="C:plasma membrane"/>
    <property type="evidence" value="ECO:0007669"/>
    <property type="project" value="TreeGrafter"/>
</dbReference>
<dbReference type="PANTHER" id="PTHR30441:SF8">
    <property type="entry name" value="DUF748 DOMAIN-CONTAINING PROTEIN"/>
    <property type="match status" value="1"/>
</dbReference>
<protein>
    <recommendedName>
        <fullName evidence="4">DUF748 domain-containing protein</fullName>
    </recommendedName>
</protein>
<dbReference type="RefSeq" id="WP_183440662.1">
    <property type="nucleotide sequence ID" value="NZ_JACHXD010000004.1"/>
</dbReference>
<sequence length="1084" mass="116973">MKNKWLKRALRAVLVLAGLVLLYAALGFLALPALIKSQAQQKAADILHRQLTIEKVELNPFTLALTVHGLKMMEPQGDAVFASFDRLAVDLSGQSLLRLAPVVQEVRLSKPYVHLVRKDANHYSIDDIIELIASQPPSPEPARFSVNNIQIEEGGIAFEDKPAGSSHKIEGLKLGIPFVSSMPTDVQLFVEPLFSAVVNGAPLHLNGKLRPFADTKEVVFELKLDNLDVPRYLAYLPTKLAFRMPSGRLDAQLHASFRQPKEGGPALVLGGEAKAQSVELTQADGKPALKAKELVAKLGKIDVFGGRFDFESLIVDGLEANVVSDGKGQLNVARMFAPEQPQPLAPASTKVPAKAEKNSSGSHYALKTLEFRNTTLRYTHEAPHEPMRVAVDKFALALRDIAVETGKQTVSIGEIVSDSAGIDVNFDKPRAAAPAPQPKSAAPKDEGSYVLTIARLGIDNWTTRLVDNAHAKPLQIAVAPLSLDLQDISTAPGSRIKVDLKTTVNNDGRLALNGSFVLAPFSTELAVEVKDLGILPLQPYVTDYVNLRLVHADVSTKGKLLLETGSDGAMKGGFKGDASVTNLATVDKASSNDFLRWKALTFGGVDVRLQPFALNIDKVGLSDFFARIIIDPSGRINVQDIMRDKDGEAKSLTEADPSSHTKAKANAPKTPAVAEAKPVRKEAAQPLPPVRVGKLVLSGGRVRFTDNFIKPNYTANLNDLGGTVSGLSSDANSSANVDLRGVVNNAPLVIGGRVNPLKRDLSLDVKAEVRGIELASLSAYSDKYVGYGIEKGKMSFEVGYNIENRQLKSSNRLILEQLTFGRENSNPDVTKLPVGLAVALLSDRNGVIDINVPIGGSIDDPEFSIGGIILKIIGNAIVKTVTAPFTLISSLFGGGSAEELSMLAFDPGRAQIPAAGEEKLKPLARALGERPGLKLEITGRYDPAMDMEALKLLSIDRKLRALKAKDMQARGEVLPDSVTVKAEERLALLTRAYKEEKFDKPRNALGLQKSLPQAEMERLMLSHTKVEEEDLVALGNRRAQAAKDWLTKTGQVPAERLFIVAAKAVQKDAGGEKAQSTRVDFSLR</sequence>
<evidence type="ECO:0000313" key="3">
    <source>
        <dbReference type="Proteomes" id="UP000541535"/>
    </source>
</evidence>
<dbReference type="InterPro" id="IPR052894">
    <property type="entry name" value="AsmA-related"/>
</dbReference>
<dbReference type="InterPro" id="IPR008023">
    <property type="entry name" value="DUF748"/>
</dbReference>
<accession>A0A7W5B903</accession>
<dbReference type="Gene3D" id="3.30.1330.60">
    <property type="entry name" value="OmpA-like domain"/>
    <property type="match status" value="1"/>
</dbReference>
<evidence type="ECO:0000313" key="2">
    <source>
        <dbReference type="EMBL" id="MBB3118767.1"/>
    </source>
</evidence>